<proteinExistence type="predicted"/>
<dbReference type="PANTHER" id="PTHR37508">
    <property type="entry name" value="TRANSMEMBRANE PROTEIN"/>
    <property type="match status" value="1"/>
</dbReference>
<evidence type="ECO:0000313" key="2">
    <source>
        <dbReference type="EMBL" id="RNA19765.1"/>
    </source>
</evidence>
<sequence>MSIQIRSEKLCLSELDSIDLAIESNKHLDSKMNEIIKSYHNIDVSTAMKNLVTVGEILNRAYAGSIDYKCSKSIIKILSRYQTTIHNSCLTCSTFVSACLSSLQYHKCAITLAENDKLNEALKILVQCSELASKMVEASEELENQADELYKLSQQALIDAVDKTNVPEDEKRRIADLIRISKARQVELEAKTSSLFKQINEIQEEKQKIDRKIDLNSNYEDKKRMYQKEKELTDFEKDLQREERISNAEMAEISTKLKNLAVQDEDLKASEKSLVLAIHAFGKIKTTFELTRQFWIGVQNHCRELSNQNTIRIDAKANLKDEVIEALRSSGLQWLCLGKINYDAKKSIEKAKKNVDGLQNNLPTKSEALRIVQDEAENIRFLSMSD</sequence>
<organism evidence="2 3">
    <name type="scientific">Brachionus plicatilis</name>
    <name type="common">Marine rotifer</name>
    <name type="synonym">Brachionus muelleri</name>
    <dbReference type="NCBI Taxonomy" id="10195"/>
    <lineage>
        <taxon>Eukaryota</taxon>
        <taxon>Metazoa</taxon>
        <taxon>Spiralia</taxon>
        <taxon>Gnathifera</taxon>
        <taxon>Rotifera</taxon>
        <taxon>Eurotatoria</taxon>
        <taxon>Monogononta</taxon>
        <taxon>Pseudotrocha</taxon>
        <taxon>Ploima</taxon>
        <taxon>Brachionidae</taxon>
        <taxon>Brachionus</taxon>
    </lineage>
</organism>
<feature type="coiled-coil region" evidence="1">
    <location>
        <begin position="202"/>
        <end position="245"/>
    </location>
</feature>
<comment type="caution">
    <text evidence="2">The sequence shown here is derived from an EMBL/GenBank/DDBJ whole genome shotgun (WGS) entry which is preliminary data.</text>
</comment>
<name>A0A3M7R958_BRAPC</name>
<dbReference type="OrthoDB" id="10373474at2759"/>
<accession>A0A3M7R958</accession>
<dbReference type="STRING" id="10195.A0A3M7R958"/>
<dbReference type="AlphaFoldDB" id="A0A3M7R958"/>
<dbReference type="PANTHER" id="PTHR37508:SF1">
    <property type="entry name" value="TRANSMEMBRANE PROTEIN"/>
    <property type="match status" value="1"/>
</dbReference>
<reference evidence="2 3" key="1">
    <citation type="journal article" date="2018" name="Sci. Rep.">
        <title>Genomic signatures of local adaptation to the degree of environmental predictability in rotifers.</title>
        <authorList>
            <person name="Franch-Gras L."/>
            <person name="Hahn C."/>
            <person name="Garcia-Roger E.M."/>
            <person name="Carmona M.J."/>
            <person name="Serra M."/>
            <person name="Gomez A."/>
        </authorList>
    </citation>
    <scope>NUCLEOTIDE SEQUENCE [LARGE SCALE GENOMIC DNA]</scope>
    <source>
        <strain evidence="2">HYR1</strain>
    </source>
</reference>
<dbReference type="Proteomes" id="UP000276133">
    <property type="component" value="Unassembled WGS sequence"/>
</dbReference>
<evidence type="ECO:0000313" key="3">
    <source>
        <dbReference type="Proteomes" id="UP000276133"/>
    </source>
</evidence>
<keyword evidence="3" id="KW-1185">Reference proteome</keyword>
<protein>
    <submittedName>
        <fullName evidence="2">Uncharacterized protein</fullName>
    </submittedName>
</protein>
<evidence type="ECO:0000256" key="1">
    <source>
        <dbReference type="SAM" id="Coils"/>
    </source>
</evidence>
<dbReference type="EMBL" id="REGN01003980">
    <property type="protein sequence ID" value="RNA19765.1"/>
    <property type="molecule type" value="Genomic_DNA"/>
</dbReference>
<gene>
    <name evidence="2" type="ORF">BpHYR1_012138</name>
</gene>
<feature type="coiled-coil region" evidence="1">
    <location>
        <begin position="341"/>
        <end position="368"/>
    </location>
</feature>
<feature type="coiled-coil region" evidence="1">
    <location>
        <begin position="128"/>
        <end position="159"/>
    </location>
</feature>
<keyword evidence="1" id="KW-0175">Coiled coil</keyword>